<dbReference type="RefSeq" id="WP_263713073.1">
    <property type="nucleotide sequence ID" value="NZ_JAOWKX010000007.1"/>
</dbReference>
<keyword evidence="1" id="KW-0812">Transmembrane</keyword>
<gene>
    <name evidence="2" type="ORF">OE749_13920</name>
</gene>
<protein>
    <submittedName>
        <fullName evidence="2">Type II secretion system protein M</fullName>
    </submittedName>
</protein>
<evidence type="ECO:0000313" key="3">
    <source>
        <dbReference type="Proteomes" id="UP001652504"/>
    </source>
</evidence>
<feature type="transmembrane region" description="Helical" evidence="1">
    <location>
        <begin position="20"/>
        <end position="40"/>
    </location>
</feature>
<dbReference type="EMBL" id="JAOWKX010000007">
    <property type="protein sequence ID" value="MCV2885790.1"/>
    <property type="molecule type" value="Genomic_DNA"/>
</dbReference>
<organism evidence="2 3">
    <name type="scientific">Fluctibacter corallii</name>
    <dbReference type="NCBI Taxonomy" id="2984329"/>
    <lineage>
        <taxon>Bacteria</taxon>
        <taxon>Pseudomonadati</taxon>
        <taxon>Pseudomonadota</taxon>
        <taxon>Gammaproteobacteria</taxon>
        <taxon>Alteromonadales</taxon>
        <taxon>Alteromonadaceae</taxon>
        <taxon>Fluctibacter</taxon>
    </lineage>
</organism>
<proteinExistence type="predicted"/>
<keyword evidence="1" id="KW-1133">Transmembrane helix</keyword>
<dbReference type="Proteomes" id="UP001652504">
    <property type="component" value="Unassembled WGS sequence"/>
</dbReference>
<comment type="caution">
    <text evidence="2">The sequence shown here is derived from an EMBL/GenBank/DDBJ whole genome shotgun (WGS) entry which is preliminary data.</text>
</comment>
<dbReference type="Pfam" id="PF04612">
    <property type="entry name" value="T2SSM"/>
    <property type="match status" value="1"/>
</dbReference>
<keyword evidence="3" id="KW-1185">Reference proteome</keyword>
<keyword evidence="1" id="KW-0472">Membrane</keyword>
<reference evidence="2 3" key="1">
    <citation type="submission" date="2022-10" db="EMBL/GenBank/DDBJ databases">
        <title>Aestuariibacter sp. AA17 isolated from Montipora capitata coral fragment.</title>
        <authorList>
            <person name="Emsley S.A."/>
            <person name="Pfannmuller K.M."/>
            <person name="Loughran R.M."/>
            <person name="Shlafstein M."/>
            <person name="Papke E."/>
            <person name="Saw J.H."/>
            <person name="Ushijima B."/>
            <person name="Videau P."/>
        </authorList>
    </citation>
    <scope>NUCLEOTIDE SEQUENCE [LARGE SCALE GENOMIC DNA]</scope>
    <source>
        <strain evidence="2 3">AA17</strain>
    </source>
</reference>
<sequence>MTLTFQRYADYFYALSLRERSLIMVAGGILILLVGFVFLLEPALIARDKRLSEIEAQSQALSALEQRITQLNMALATDPDAPIKSQIQQLDTEEVQFTQRLAQFTDALVPPESMAGLLETVLTETHDVTLVSMRSLPPVPLLSETEVTQTSSLNVYQHGMTLRVEGQYFAIQRYLAKLQALPWQFYWQGLEYEVTRYPLAQVSIELYTLSMSNAFIGVAHAP</sequence>
<name>A0ABT3AAV3_9ALTE</name>
<evidence type="ECO:0000256" key="1">
    <source>
        <dbReference type="SAM" id="Phobius"/>
    </source>
</evidence>
<evidence type="ECO:0000313" key="2">
    <source>
        <dbReference type="EMBL" id="MCV2885790.1"/>
    </source>
</evidence>
<accession>A0ABT3AAV3</accession>
<dbReference type="InterPro" id="IPR007690">
    <property type="entry name" value="T2SS_GspM"/>
</dbReference>